<evidence type="ECO:0000313" key="2">
    <source>
        <dbReference type="EMBL" id="MDV2476628.1"/>
    </source>
</evidence>
<proteinExistence type="predicted"/>
<feature type="region of interest" description="Disordered" evidence="1">
    <location>
        <begin position="430"/>
        <end position="470"/>
    </location>
</feature>
<organism evidence="2 3">
    <name type="scientific">Rhodococcus zopfii</name>
    <dbReference type="NCBI Taxonomy" id="43772"/>
    <lineage>
        <taxon>Bacteria</taxon>
        <taxon>Bacillati</taxon>
        <taxon>Actinomycetota</taxon>
        <taxon>Actinomycetes</taxon>
        <taxon>Mycobacteriales</taxon>
        <taxon>Nocardiaceae</taxon>
        <taxon>Rhodococcus</taxon>
    </lineage>
</organism>
<gene>
    <name evidence="2" type="ORF">F8M49_17240</name>
</gene>
<feature type="compositionally biased region" description="Polar residues" evidence="1">
    <location>
        <begin position="1"/>
        <end position="12"/>
    </location>
</feature>
<dbReference type="InterPro" id="IPR027417">
    <property type="entry name" value="P-loop_NTPase"/>
</dbReference>
<dbReference type="Gene3D" id="3.40.50.300">
    <property type="entry name" value="P-loop containing nucleotide triphosphate hydrolases"/>
    <property type="match status" value="1"/>
</dbReference>
<feature type="compositionally biased region" description="Basic and acidic residues" evidence="1">
    <location>
        <begin position="430"/>
        <end position="439"/>
    </location>
</feature>
<feature type="region of interest" description="Disordered" evidence="1">
    <location>
        <begin position="1"/>
        <end position="57"/>
    </location>
</feature>
<name>A0ABU3WRS6_9NOCA</name>
<reference evidence="2 3" key="1">
    <citation type="submission" date="2019-10" db="EMBL/GenBank/DDBJ databases">
        <title>Draft Genome Assembly of Rhodococcus zopfii DSM44189.</title>
        <authorList>
            <person name="Sutton J.M."/>
            <person name="Akob D.M."/>
            <person name="Bushman T.J."/>
        </authorList>
    </citation>
    <scope>NUCLEOTIDE SEQUENCE [LARGE SCALE GENOMIC DNA]</scope>
    <source>
        <strain evidence="2 3">DSM 44189</strain>
    </source>
</reference>
<evidence type="ECO:0000313" key="3">
    <source>
        <dbReference type="Proteomes" id="UP001275440"/>
    </source>
</evidence>
<keyword evidence="3" id="KW-1185">Reference proteome</keyword>
<feature type="compositionally biased region" description="Polar residues" evidence="1">
    <location>
        <begin position="23"/>
        <end position="32"/>
    </location>
</feature>
<dbReference type="Pfam" id="PF13481">
    <property type="entry name" value="AAA_25"/>
    <property type="match status" value="1"/>
</dbReference>
<comment type="caution">
    <text evidence="2">The sequence shown here is derived from an EMBL/GenBank/DDBJ whole genome shotgun (WGS) entry which is preliminary data.</text>
</comment>
<dbReference type="Proteomes" id="UP001275440">
    <property type="component" value="Unassembled WGS sequence"/>
</dbReference>
<protein>
    <submittedName>
        <fullName evidence="2">AAA family ATPase</fullName>
    </submittedName>
</protein>
<dbReference type="EMBL" id="WBMO01000001">
    <property type="protein sequence ID" value="MDV2476628.1"/>
    <property type="molecule type" value="Genomic_DNA"/>
</dbReference>
<sequence>MTDNTRGATGSVRTGEDTEPAAATNSNRQARNGYSHDADMDFRENGPGSESYHLGRTLPDPVQSAIRTVRNDGELPGDDDLYRKRLEYHRADQRARETVKVEEHERRTRVARANLPAERPLSLREHLAVDDEIEYTWTVPGRLPQGCRMIVTADEGFGKSTLVRYLGGAAAAGVDPFDWANRERYEPKRVLLVDCENDYTLARKRMQELAQRWDARVPGAGDLILDNMGFMSVEAFGKSLSLEDPYDAERLRSWVEDGRYDIVLIGPVYQLTDETDHDAAFNAIVSVLGKLREEFGFSTILEAHTPHDSSTLRPYGSSLWKRWPEIGMHFGGANGKVTQWRGNRYGDDVQWPDLIRREPDGQVMFSASRPSVGEVAQQDQAQAQNDLRRLVELVGEAEDNKSRTFGSLQKSLGCGNDRFKAALELGQHDGQLRVEDGPRRSKLVFLDSSPSEGQKDSDSLSPSEPQKDSA</sequence>
<accession>A0ABU3WRS6</accession>
<evidence type="ECO:0000256" key="1">
    <source>
        <dbReference type="SAM" id="MobiDB-lite"/>
    </source>
</evidence>
<dbReference type="SUPFAM" id="SSF52540">
    <property type="entry name" value="P-loop containing nucleoside triphosphate hydrolases"/>
    <property type="match status" value="1"/>
</dbReference>
<feature type="compositionally biased region" description="Basic and acidic residues" evidence="1">
    <location>
        <begin position="34"/>
        <end position="44"/>
    </location>
</feature>